<dbReference type="Proteomes" id="UP001501490">
    <property type="component" value="Unassembled WGS sequence"/>
</dbReference>
<evidence type="ECO:0008006" key="4">
    <source>
        <dbReference type="Google" id="ProtNLM"/>
    </source>
</evidence>
<keyword evidence="3" id="KW-1185">Reference proteome</keyword>
<evidence type="ECO:0000313" key="2">
    <source>
        <dbReference type="EMBL" id="GAA3634600.1"/>
    </source>
</evidence>
<feature type="transmembrane region" description="Helical" evidence="1">
    <location>
        <begin position="35"/>
        <end position="55"/>
    </location>
</feature>
<evidence type="ECO:0000313" key="3">
    <source>
        <dbReference type="Proteomes" id="UP001501490"/>
    </source>
</evidence>
<proteinExistence type="predicted"/>
<gene>
    <name evidence="2" type="ORF">GCM10022236_41480</name>
</gene>
<reference evidence="3" key="1">
    <citation type="journal article" date="2019" name="Int. J. Syst. Evol. Microbiol.">
        <title>The Global Catalogue of Microorganisms (GCM) 10K type strain sequencing project: providing services to taxonomists for standard genome sequencing and annotation.</title>
        <authorList>
            <consortium name="The Broad Institute Genomics Platform"/>
            <consortium name="The Broad Institute Genome Sequencing Center for Infectious Disease"/>
            <person name="Wu L."/>
            <person name="Ma J."/>
        </authorList>
    </citation>
    <scope>NUCLEOTIDE SEQUENCE [LARGE SCALE GENOMIC DNA]</scope>
    <source>
        <strain evidence="3">JCM 16929</strain>
    </source>
</reference>
<name>A0ABP7AKS7_9ACTN</name>
<sequence>MIDERMVLYDLTPLTGRKASADRTVVIMTWDVNYLLARVLLLSLLPAVLLGAIAYPLLHSYAVFVVLATEALFTVVFYARSSTGLQLRVWRRLWNKSRANLGRVYLRNVPVGTGAPAIVMLTQASVPNPHIPDITDGEVFGPTPAAPDPEPVALRPAPPRRVGQVDHDWYAGAT</sequence>
<dbReference type="RefSeq" id="WP_344808180.1">
    <property type="nucleotide sequence ID" value="NZ_BAABAB010000036.1"/>
</dbReference>
<keyword evidence="1" id="KW-1133">Transmembrane helix</keyword>
<dbReference type="EMBL" id="BAABAB010000036">
    <property type="protein sequence ID" value="GAA3634600.1"/>
    <property type="molecule type" value="Genomic_DNA"/>
</dbReference>
<protein>
    <recommendedName>
        <fullName evidence="4">RDD family protein</fullName>
    </recommendedName>
</protein>
<organism evidence="2 3">
    <name type="scientific">Microlunatus ginsengisoli</name>
    <dbReference type="NCBI Taxonomy" id="363863"/>
    <lineage>
        <taxon>Bacteria</taxon>
        <taxon>Bacillati</taxon>
        <taxon>Actinomycetota</taxon>
        <taxon>Actinomycetes</taxon>
        <taxon>Propionibacteriales</taxon>
        <taxon>Propionibacteriaceae</taxon>
        <taxon>Microlunatus</taxon>
    </lineage>
</organism>
<evidence type="ECO:0000256" key="1">
    <source>
        <dbReference type="SAM" id="Phobius"/>
    </source>
</evidence>
<accession>A0ABP7AKS7</accession>
<feature type="transmembrane region" description="Helical" evidence="1">
    <location>
        <begin position="61"/>
        <end position="79"/>
    </location>
</feature>
<keyword evidence="1" id="KW-0472">Membrane</keyword>
<comment type="caution">
    <text evidence="2">The sequence shown here is derived from an EMBL/GenBank/DDBJ whole genome shotgun (WGS) entry which is preliminary data.</text>
</comment>
<keyword evidence="1" id="KW-0812">Transmembrane</keyword>